<feature type="region of interest" description="Disordered" evidence="6">
    <location>
        <begin position="683"/>
        <end position="734"/>
    </location>
</feature>
<gene>
    <name evidence="11" type="ORF">H4Q32_008740</name>
</gene>
<dbReference type="PROSITE" id="PS50119">
    <property type="entry name" value="ZF_BBOX"/>
    <property type="match status" value="1"/>
</dbReference>
<dbReference type="InterPro" id="IPR000315">
    <property type="entry name" value="Znf_B-box"/>
</dbReference>
<dbReference type="Gene3D" id="2.40.100.10">
    <property type="entry name" value="Cyclophilin-like"/>
    <property type="match status" value="2"/>
</dbReference>
<feature type="domain" description="PPIase cyclophilin-type" evidence="7">
    <location>
        <begin position="931"/>
        <end position="1130"/>
    </location>
</feature>
<feature type="coiled-coil region" evidence="5">
    <location>
        <begin position="316"/>
        <end position="353"/>
    </location>
</feature>
<dbReference type="PROSITE" id="PS50089">
    <property type="entry name" value="ZF_RING_2"/>
    <property type="match status" value="1"/>
</dbReference>
<dbReference type="InterPro" id="IPR002130">
    <property type="entry name" value="Cyclophilin-type_PPIase_dom"/>
</dbReference>
<keyword evidence="12" id="KW-1185">Reference proteome</keyword>
<keyword evidence="1" id="KW-0479">Metal-binding</keyword>
<sequence length="1164" mass="129028">MAVLLASKGENLIGRNEDLVYRLAATPVLHTSLKHRSRKQESPEFRERETQVYVSLYSRSKMEEARILQEFTCPVCQDLLKDPVAIPCGHSYCKSCITSCWDREDQKRVYSCPQCKQTFSPRPALAKITVVAEVVEKLKKTKLSSDCYAGAGDVQCDICTGRKYKAVKSCLLCLNSYCQNHLEQHEIFFKGKRHSLIDATGRLQEMICQKHEKILEVFCRTDQKCICLLCTMDEHKNHNTVSAAAQMTETQHTLKETQKTFQLRIQQREKDLQQLREAVEFHKRSAQTAVEDSERIFTELIRSIERSRSELIRLIRDQGKRALSRAEGRLERLEQEINDLRRRNAELEQLSHTQDHIQFLQSFQSLSAPPEPTDENDDPFSSLFSFDDLRESVVQLRDKLENFCKKKLKKISDGGKVLEIYLLPKMSPPSSHHMREEGAVNAKCAPPPSVLAASSMQSPSVCSNAAPSTPKVKPVEDLKFSAPVAPPAKLISFGLSGHSAKNTVNSDVSLNSFTSGSQKPVSFSFGLKDAAVTSAGVGAQAEKKTIQADAPQHEKVSAAPEVPFDTAPCSTEKSNATSQEVKFLAKTICQPAVTAFEANISPGTAIQFGTRHDKASLKNLKTETSTPEAKKRSLNSSKVSISAPVPVGVFNSGIAKSEATASDKQSQNVSTSNLLKNVAELHKEDKKEAAPSSSDQSVDACGHDNKPLNTDKDSESAVRNLKGKPNVDRADEVSDHDANFTWSNAGARVFGSAATQNEEKEKGSDDEAPQNDEIHFEPIVSLPEVEVRSGEEDEEILFKERAKLYRWDRELSQWKERGVGDIKILCHPVKKCYRVVMRRDQVLKVCANHTISQSIELKPMNTSANALVWTATDYSEGDGKVEQLAVKFKIPELAESFRRAFTDCQSCMSQADAALMSAAEALSRESNPVVFFDITIDDEAAGRIVMELFAHIVPKTAENFRALCTGEKGFGYCHSVFHRVVPDFMCQNNKCLAVEAINTRLTDAGKLQWTRLLGQCVTPSQQQIPEELAEGGDITNQDGTGGKSIYEKTFEDESFEVKHTGPGLLSMVNRGRDTNNSQFFITLKKAEHLDFKHVAFGFIKKGMAVVRRIGELGTRDGKPMKTITISGCGQIKGGNLCNHPEHTINTSATAQQALATTQNILANN</sequence>
<evidence type="ECO:0000256" key="2">
    <source>
        <dbReference type="ARBA" id="ARBA00022771"/>
    </source>
</evidence>
<evidence type="ECO:0000256" key="5">
    <source>
        <dbReference type="SAM" id="Coils"/>
    </source>
</evidence>
<dbReference type="InterPro" id="IPR017907">
    <property type="entry name" value="Znf_RING_CS"/>
</dbReference>
<accession>A0ABQ8M454</accession>
<comment type="caution">
    <text evidence="11">The sequence shown here is derived from an EMBL/GenBank/DDBJ whole genome shotgun (WGS) entry which is preliminary data.</text>
</comment>
<feature type="compositionally biased region" description="Basic and acidic residues" evidence="6">
    <location>
        <begin position="725"/>
        <end position="734"/>
    </location>
</feature>
<feature type="compositionally biased region" description="Basic and acidic residues" evidence="6">
    <location>
        <begin position="701"/>
        <end position="716"/>
    </location>
</feature>
<dbReference type="SUPFAM" id="SSF50729">
    <property type="entry name" value="PH domain-like"/>
    <property type="match status" value="1"/>
</dbReference>
<dbReference type="PRINTS" id="PR00153">
    <property type="entry name" value="CSAPPISMRASE"/>
</dbReference>
<dbReference type="CDD" id="cd19769">
    <property type="entry name" value="Bbox2_TRIM16-like"/>
    <property type="match status" value="1"/>
</dbReference>
<dbReference type="SUPFAM" id="SSF57850">
    <property type="entry name" value="RING/U-box"/>
    <property type="match status" value="1"/>
</dbReference>
<dbReference type="InterPro" id="IPR013083">
    <property type="entry name" value="Znf_RING/FYVE/PHD"/>
</dbReference>
<evidence type="ECO:0000259" key="7">
    <source>
        <dbReference type="PROSITE" id="PS50072"/>
    </source>
</evidence>
<evidence type="ECO:0000256" key="3">
    <source>
        <dbReference type="ARBA" id="ARBA00022833"/>
    </source>
</evidence>
<dbReference type="Pfam" id="PF15227">
    <property type="entry name" value="zf-C3HC4_4"/>
    <property type="match status" value="1"/>
</dbReference>
<dbReference type="PROSITE" id="PS50196">
    <property type="entry name" value="RANBD1"/>
    <property type="match status" value="1"/>
</dbReference>
<dbReference type="Gene3D" id="2.30.29.30">
    <property type="entry name" value="Pleckstrin-homology domain (PH domain)/Phosphotyrosine-binding domain (PTB)"/>
    <property type="match status" value="1"/>
</dbReference>
<dbReference type="Gene3D" id="4.10.830.40">
    <property type="match status" value="1"/>
</dbReference>
<evidence type="ECO:0000256" key="1">
    <source>
        <dbReference type="ARBA" id="ARBA00022723"/>
    </source>
</evidence>
<evidence type="ECO:0000259" key="10">
    <source>
        <dbReference type="PROSITE" id="PS50196"/>
    </source>
</evidence>
<dbReference type="Pfam" id="PF00160">
    <property type="entry name" value="Pro_isomerase"/>
    <property type="match status" value="1"/>
</dbReference>
<dbReference type="PANTHER" id="PTHR25465:SF5">
    <property type="entry name" value="E3 UBIQUITIN_ISG15 LIGASE TRIM25-RELATED"/>
    <property type="match status" value="1"/>
</dbReference>
<feature type="domain" description="RanBD1" evidence="10">
    <location>
        <begin position="775"/>
        <end position="910"/>
    </location>
</feature>
<evidence type="ECO:0000256" key="6">
    <source>
        <dbReference type="SAM" id="MobiDB-lite"/>
    </source>
</evidence>
<dbReference type="Pfam" id="PF25600">
    <property type="entry name" value="TRIM_CC"/>
    <property type="match status" value="1"/>
</dbReference>
<dbReference type="EMBL" id="JACTAM010000013">
    <property type="protein sequence ID" value="KAI2657420.1"/>
    <property type="molecule type" value="Genomic_DNA"/>
</dbReference>
<dbReference type="Pfam" id="PF00638">
    <property type="entry name" value="Ran_BP1"/>
    <property type="match status" value="1"/>
</dbReference>
<evidence type="ECO:0008006" key="13">
    <source>
        <dbReference type="Google" id="ProtNLM"/>
    </source>
</evidence>
<dbReference type="InterPro" id="IPR051051">
    <property type="entry name" value="E3_ubiq-ligase_TRIM/RNF"/>
</dbReference>
<feature type="coiled-coil region" evidence="5">
    <location>
        <begin position="258"/>
        <end position="292"/>
    </location>
</feature>
<reference evidence="11 12" key="1">
    <citation type="submission" date="2022-01" db="EMBL/GenBank/DDBJ databases">
        <title>A high-quality chromosome-level genome assembly of rohu carp, Labeo rohita.</title>
        <authorList>
            <person name="Arick M.A. II"/>
            <person name="Hsu C.-Y."/>
            <person name="Magbanua Z."/>
            <person name="Pechanova O."/>
            <person name="Grover C."/>
            <person name="Miller E."/>
            <person name="Thrash A."/>
            <person name="Ezzel L."/>
            <person name="Alam S."/>
            <person name="Benzie J."/>
            <person name="Hamilton M."/>
            <person name="Karsi A."/>
            <person name="Lawrence M.L."/>
            <person name="Peterson D.G."/>
        </authorList>
    </citation>
    <scope>NUCLEOTIDE SEQUENCE [LARGE SCALE GENOMIC DNA]</scope>
    <source>
        <strain evidence="12">BAU-BD-2019</strain>
        <tissue evidence="11">Blood</tissue>
    </source>
</reference>
<feature type="region of interest" description="Disordered" evidence="6">
    <location>
        <begin position="617"/>
        <end position="637"/>
    </location>
</feature>
<dbReference type="Gene3D" id="3.30.160.60">
    <property type="entry name" value="Classic Zinc Finger"/>
    <property type="match status" value="1"/>
</dbReference>
<dbReference type="SUPFAM" id="SSF50891">
    <property type="entry name" value="Cyclophilin-like"/>
    <property type="match status" value="1"/>
</dbReference>
<dbReference type="InterPro" id="IPR000156">
    <property type="entry name" value="Ran_bind_dom"/>
</dbReference>
<name>A0ABQ8M454_LABRO</name>
<dbReference type="SMART" id="SM00336">
    <property type="entry name" value="BBOX"/>
    <property type="match status" value="1"/>
</dbReference>
<dbReference type="SMART" id="SM00160">
    <property type="entry name" value="RanBD"/>
    <property type="match status" value="1"/>
</dbReference>
<dbReference type="SUPFAM" id="SSF57845">
    <property type="entry name" value="B-box zinc-binding domain"/>
    <property type="match status" value="1"/>
</dbReference>
<keyword evidence="5" id="KW-0175">Coiled coil</keyword>
<evidence type="ECO:0000259" key="9">
    <source>
        <dbReference type="PROSITE" id="PS50119"/>
    </source>
</evidence>
<dbReference type="Proteomes" id="UP000830375">
    <property type="component" value="Unassembled WGS sequence"/>
</dbReference>
<dbReference type="InterPro" id="IPR011993">
    <property type="entry name" value="PH-like_dom_sf"/>
</dbReference>
<dbReference type="InterPro" id="IPR029000">
    <property type="entry name" value="Cyclophilin-like_dom_sf"/>
</dbReference>
<evidence type="ECO:0000256" key="4">
    <source>
        <dbReference type="PROSITE-ProRule" id="PRU00024"/>
    </source>
</evidence>
<proteinExistence type="predicted"/>
<evidence type="ECO:0000313" key="12">
    <source>
        <dbReference type="Proteomes" id="UP000830375"/>
    </source>
</evidence>
<organism evidence="11 12">
    <name type="scientific">Labeo rohita</name>
    <name type="common">Indian major carp</name>
    <name type="synonym">Cyprinus rohita</name>
    <dbReference type="NCBI Taxonomy" id="84645"/>
    <lineage>
        <taxon>Eukaryota</taxon>
        <taxon>Metazoa</taxon>
        <taxon>Chordata</taxon>
        <taxon>Craniata</taxon>
        <taxon>Vertebrata</taxon>
        <taxon>Euteleostomi</taxon>
        <taxon>Actinopterygii</taxon>
        <taxon>Neopterygii</taxon>
        <taxon>Teleostei</taxon>
        <taxon>Ostariophysi</taxon>
        <taxon>Cypriniformes</taxon>
        <taxon>Cyprinidae</taxon>
        <taxon>Labeoninae</taxon>
        <taxon>Labeonini</taxon>
        <taxon>Labeo</taxon>
    </lineage>
</organism>
<dbReference type="PANTHER" id="PTHR25465">
    <property type="entry name" value="B-BOX DOMAIN CONTAINING"/>
    <property type="match status" value="1"/>
</dbReference>
<dbReference type="InterPro" id="IPR058030">
    <property type="entry name" value="TRIM8/14/16/25/29/45/65_CC"/>
</dbReference>
<keyword evidence="2 4" id="KW-0863">Zinc-finger</keyword>
<feature type="domain" description="B box-type" evidence="9">
    <location>
        <begin position="203"/>
        <end position="243"/>
    </location>
</feature>
<evidence type="ECO:0000259" key="8">
    <source>
        <dbReference type="PROSITE" id="PS50089"/>
    </source>
</evidence>
<dbReference type="PROSITE" id="PS50072">
    <property type="entry name" value="CSA_PPIASE_2"/>
    <property type="match status" value="1"/>
</dbReference>
<keyword evidence="3" id="KW-0862">Zinc</keyword>
<dbReference type="InterPro" id="IPR001841">
    <property type="entry name" value="Znf_RING"/>
</dbReference>
<dbReference type="Pfam" id="PF00643">
    <property type="entry name" value="zf-B_box"/>
    <property type="match status" value="1"/>
</dbReference>
<evidence type="ECO:0000313" key="11">
    <source>
        <dbReference type="EMBL" id="KAI2657420.1"/>
    </source>
</evidence>
<dbReference type="SMART" id="SM00184">
    <property type="entry name" value="RING"/>
    <property type="match status" value="1"/>
</dbReference>
<feature type="domain" description="RING-type" evidence="8">
    <location>
        <begin position="73"/>
        <end position="116"/>
    </location>
</feature>
<protein>
    <recommendedName>
        <fullName evidence="13">E3 SUMO-protein ligase RanBP2</fullName>
    </recommendedName>
</protein>
<dbReference type="Gene3D" id="3.30.40.10">
    <property type="entry name" value="Zinc/RING finger domain, C3HC4 (zinc finger)"/>
    <property type="match status" value="1"/>
</dbReference>
<dbReference type="PROSITE" id="PS00518">
    <property type="entry name" value="ZF_RING_1"/>
    <property type="match status" value="1"/>
</dbReference>